<proteinExistence type="predicted"/>
<dbReference type="Proteomes" id="UP001211711">
    <property type="component" value="Unassembled WGS sequence"/>
</dbReference>
<accession>A0ABT4ZU84</accession>
<evidence type="ECO:0000313" key="3">
    <source>
        <dbReference type="Proteomes" id="UP001211711"/>
    </source>
</evidence>
<sequence length="74" mass="8463">MSNQIIQSDLLVDLSPEKQQIISGGGCKGYGDEDEGYGDEDEGYNNWDKYSKPNYESCINTKPMCYKPRRFHCC</sequence>
<dbReference type="EMBL" id="JAQMTI010000205">
    <property type="protein sequence ID" value="MDB9442983.1"/>
    <property type="molecule type" value="Genomic_DNA"/>
</dbReference>
<evidence type="ECO:0000256" key="1">
    <source>
        <dbReference type="SAM" id="MobiDB-lite"/>
    </source>
</evidence>
<evidence type="ECO:0000313" key="2">
    <source>
        <dbReference type="EMBL" id="MDB9442983.1"/>
    </source>
</evidence>
<gene>
    <name evidence="2" type="ORF">PN497_16675</name>
</gene>
<name>A0ABT4ZU84_9CYAN</name>
<keyword evidence="3" id="KW-1185">Reference proteome</keyword>
<protein>
    <submittedName>
        <fullName evidence="2">Uncharacterized protein</fullName>
    </submittedName>
</protein>
<organism evidence="2 3">
    <name type="scientific">Sphaerospermopsis kisseleviana CS-549</name>
    <dbReference type="NCBI Taxonomy" id="3021783"/>
    <lineage>
        <taxon>Bacteria</taxon>
        <taxon>Bacillati</taxon>
        <taxon>Cyanobacteriota</taxon>
        <taxon>Cyanophyceae</taxon>
        <taxon>Nostocales</taxon>
        <taxon>Aphanizomenonaceae</taxon>
        <taxon>Sphaerospermopsis</taxon>
        <taxon>Sphaerospermopsis kisseleviana</taxon>
    </lineage>
</organism>
<feature type="region of interest" description="Disordered" evidence="1">
    <location>
        <begin position="23"/>
        <end position="45"/>
    </location>
</feature>
<feature type="compositionally biased region" description="Acidic residues" evidence="1">
    <location>
        <begin position="32"/>
        <end position="43"/>
    </location>
</feature>
<comment type="caution">
    <text evidence="2">The sequence shown here is derived from an EMBL/GenBank/DDBJ whole genome shotgun (WGS) entry which is preliminary data.</text>
</comment>
<dbReference type="RefSeq" id="WP_272110710.1">
    <property type="nucleotide sequence ID" value="NZ_JAQMTI010000205.1"/>
</dbReference>
<reference evidence="2 3" key="1">
    <citation type="submission" date="2023-01" db="EMBL/GenBank/DDBJ databases">
        <title>Genomes from the Australian National Cyanobacteria Reference Collection.</title>
        <authorList>
            <person name="Willis A."/>
            <person name="Lee E.M.F."/>
        </authorList>
    </citation>
    <scope>NUCLEOTIDE SEQUENCE [LARGE SCALE GENOMIC DNA]</scope>
    <source>
        <strain evidence="2 3">CS-549</strain>
    </source>
</reference>